<keyword evidence="2" id="KW-1003">Cell membrane</keyword>
<proteinExistence type="predicted"/>
<dbReference type="GeneID" id="97191566"/>
<dbReference type="RefSeq" id="WP_024731586.1">
    <property type="nucleotide sequence ID" value="NZ_CALBAT010000017.1"/>
</dbReference>
<feature type="transmembrane region" description="Helical" evidence="6">
    <location>
        <begin position="30"/>
        <end position="49"/>
    </location>
</feature>
<dbReference type="GO" id="GO:0005886">
    <property type="term" value="C:plasma membrane"/>
    <property type="evidence" value="ECO:0007669"/>
    <property type="project" value="UniProtKB-SubCell"/>
</dbReference>
<comment type="caution">
    <text evidence="7">The sequence shown here is derived from an EMBL/GenBank/DDBJ whole genome shotgun (WGS) entry which is preliminary data.</text>
</comment>
<protein>
    <submittedName>
        <fullName evidence="7">CidA/LrgA family protein</fullName>
    </submittedName>
</protein>
<evidence type="ECO:0000256" key="5">
    <source>
        <dbReference type="ARBA" id="ARBA00023136"/>
    </source>
</evidence>
<keyword evidence="3 6" id="KW-0812">Transmembrane</keyword>
<feature type="transmembrane region" description="Helical" evidence="6">
    <location>
        <begin position="84"/>
        <end position="106"/>
    </location>
</feature>
<dbReference type="EMBL" id="QVLX01000003">
    <property type="protein sequence ID" value="RGE87977.1"/>
    <property type="molecule type" value="Genomic_DNA"/>
</dbReference>
<name>A0A3E3K3G0_9FIRM</name>
<evidence type="ECO:0000256" key="3">
    <source>
        <dbReference type="ARBA" id="ARBA00022692"/>
    </source>
</evidence>
<evidence type="ECO:0000256" key="2">
    <source>
        <dbReference type="ARBA" id="ARBA00022475"/>
    </source>
</evidence>
<organism evidence="7 8">
    <name type="scientific">Sellimonas intestinalis</name>
    <dbReference type="NCBI Taxonomy" id="1653434"/>
    <lineage>
        <taxon>Bacteria</taxon>
        <taxon>Bacillati</taxon>
        <taxon>Bacillota</taxon>
        <taxon>Clostridia</taxon>
        <taxon>Lachnospirales</taxon>
        <taxon>Lachnospiraceae</taxon>
        <taxon>Sellimonas</taxon>
    </lineage>
</organism>
<keyword evidence="5 6" id="KW-0472">Membrane</keyword>
<evidence type="ECO:0000313" key="8">
    <source>
        <dbReference type="Proteomes" id="UP000261080"/>
    </source>
</evidence>
<gene>
    <name evidence="7" type="ORF">DW016_07695</name>
</gene>
<keyword evidence="4 6" id="KW-1133">Transmembrane helix</keyword>
<dbReference type="PANTHER" id="PTHR33931">
    <property type="entry name" value="HOLIN-LIKE PROTEIN CIDA-RELATED"/>
    <property type="match status" value="1"/>
</dbReference>
<evidence type="ECO:0000256" key="6">
    <source>
        <dbReference type="SAM" id="Phobius"/>
    </source>
</evidence>
<feature type="transmembrane region" description="Helical" evidence="6">
    <location>
        <begin position="56"/>
        <end position="78"/>
    </location>
</feature>
<dbReference type="InterPro" id="IPR005538">
    <property type="entry name" value="LrgA/CidA"/>
</dbReference>
<comment type="subcellular location">
    <subcellularLocation>
        <location evidence="1">Cell membrane</location>
        <topology evidence="1">Multi-pass membrane protein</topology>
    </subcellularLocation>
</comment>
<dbReference type="OrthoDB" id="3176438at2"/>
<feature type="transmembrane region" description="Helical" evidence="6">
    <location>
        <begin position="7"/>
        <end position="24"/>
    </location>
</feature>
<evidence type="ECO:0000256" key="1">
    <source>
        <dbReference type="ARBA" id="ARBA00004651"/>
    </source>
</evidence>
<accession>A0A3E3K3G0</accession>
<dbReference type="Proteomes" id="UP000261080">
    <property type="component" value="Unassembled WGS sequence"/>
</dbReference>
<dbReference type="Pfam" id="PF03788">
    <property type="entry name" value="LrgA"/>
    <property type="match status" value="1"/>
</dbReference>
<evidence type="ECO:0000313" key="7">
    <source>
        <dbReference type="EMBL" id="RGE87977.1"/>
    </source>
</evidence>
<reference evidence="7 8" key="1">
    <citation type="submission" date="2018-08" db="EMBL/GenBank/DDBJ databases">
        <title>A genome reference for cultivated species of the human gut microbiota.</title>
        <authorList>
            <person name="Zou Y."/>
            <person name="Xue W."/>
            <person name="Luo G."/>
        </authorList>
    </citation>
    <scope>NUCLEOTIDE SEQUENCE [LARGE SCALE GENOMIC DNA]</scope>
    <source>
        <strain evidence="7 8">AF37-2AT</strain>
    </source>
</reference>
<dbReference type="PANTHER" id="PTHR33931:SF2">
    <property type="entry name" value="HOLIN-LIKE PROTEIN CIDA"/>
    <property type="match status" value="1"/>
</dbReference>
<evidence type="ECO:0000256" key="4">
    <source>
        <dbReference type="ARBA" id="ARBA00022989"/>
    </source>
</evidence>
<keyword evidence="8" id="KW-1185">Reference proteome</keyword>
<dbReference type="AlphaFoldDB" id="A0A3E3K3G0"/>
<sequence length="120" mass="13100">MKILRQFLIILLISLLGEILSWLLPFPVPASVYGLVLMMAALMTGAILIPQVKEAAVILIELMPVMFIPAAVGLMTVWEKLRPMVVPVIVITFVTTLLVMGATGLVTQKVIEKTEKGSEN</sequence>